<dbReference type="Proteomes" id="UP001238496">
    <property type="component" value="Unassembled WGS sequence"/>
</dbReference>
<gene>
    <name evidence="1" type="ORF">J2045_001946</name>
</gene>
<evidence type="ECO:0000313" key="1">
    <source>
        <dbReference type="EMBL" id="MDQ0420919.1"/>
    </source>
</evidence>
<sequence length="203" mass="23267">MAEPVLLARAVRRPHVPKARQRGHLRVDFRHFGPHRWENEICCHDIRDPSSERRRAIGSTVSEQIYATHEFRNDWKANRQASGAYIKEPRAQSGRRTLASRQTYDISVDKQHSFWHGTVQWQGCCGANFWACGIASFPGWKFGMKGNTWHRTEAEARIREVLDSAKASGPQVIFDIDGRFGIVFHPEKQSLEDLFSQAGPIKD</sequence>
<organism evidence="1 2">
    <name type="scientific">Peteryoungia aggregata LMG 23059</name>
    <dbReference type="NCBI Taxonomy" id="1368425"/>
    <lineage>
        <taxon>Bacteria</taxon>
        <taxon>Pseudomonadati</taxon>
        <taxon>Pseudomonadota</taxon>
        <taxon>Alphaproteobacteria</taxon>
        <taxon>Hyphomicrobiales</taxon>
        <taxon>Rhizobiaceae</taxon>
        <taxon>Peteryoungia</taxon>
    </lineage>
</organism>
<reference evidence="1 2" key="1">
    <citation type="submission" date="2023-07" db="EMBL/GenBank/DDBJ databases">
        <title>Genomic Encyclopedia of Type Strains, Phase IV (KMG-IV): sequencing the most valuable type-strain genomes for metagenomic binning, comparative biology and taxonomic classification.</title>
        <authorList>
            <person name="Goeker M."/>
        </authorList>
    </citation>
    <scope>NUCLEOTIDE SEQUENCE [LARGE SCALE GENOMIC DNA]</scope>
    <source>
        <strain evidence="1 2">DSM 1111</strain>
    </source>
</reference>
<name>A0ABU0G6F7_9HYPH</name>
<keyword evidence="2" id="KW-1185">Reference proteome</keyword>
<proteinExistence type="predicted"/>
<dbReference type="EMBL" id="JAUSUW010000005">
    <property type="protein sequence ID" value="MDQ0420919.1"/>
    <property type="molecule type" value="Genomic_DNA"/>
</dbReference>
<protein>
    <submittedName>
        <fullName evidence="1">Uncharacterized protein</fullName>
    </submittedName>
</protein>
<comment type="caution">
    <text evidence="1">The sequence shown here is derived from an EMBL/GenBank/DDBJ whole genome shotgun (WGS) entry which is preliminary data.</text>
</comment>
<accession>A0ABU0G6F7</accession>
<dbReference type="RefSeq" id="WP_307372086.1">
    <property type="nucleotide sequence ID" value="NZ_JAUSUW010000005.1"/>
</dbReference>
<evidence type="ECO:0000313" key="2">
    <source>
        <dbReference type="Proteomes" id="UP001238496"/>
    </source>
</evidence>